<evidence type="ECO:0000313" key="1">
    <source>
        <dbReference type="EMBL" id="KAB7790208.1"/>
    </source>
</evidence>
<dbReference type="AlphaFoldDB" id="A0A6I1GQ35"/>
<name>A0A6I1GQ35_9BIFI</name>
<organism evidence="1 2">
    <name type="scientific">Bifidobacterium leontopitheci</name>
    <dbReference type="NCBI Taxonomy" id="2650774"/>
    <lineage>
        <taxon>Bacteria</taxon>
        <taxon>Bacillati</taxon>
        <taxon>Actinomycetota</taxon>
        <taxon>Actinomycetes</taxon>
        <taxon>Bifidobacteriales</taxon>
        <taxon>Bifidobacteriaceae</taxon>
        <taxon>Bifidobacterium</taxon>
    </lineage>
</organism>
<keyword evidence="2" id="KW-1185">Reference proteome</keyword>
<gene>
    <name evidence="1" type="ORF">F7D09_1280</name>
</gene>
<dbReference type="EMBL" id="WBVT01000018">
    <property type="protein sequence ID" value="KAB7790208.1"/>
    <property type="molecule type" value="Genomic_DNA"/>
</dbReference>
<dbReference type="Proteomes" id="UP000441772">
    <property type="component" value="Unassembled WGS sequence"/>
</dbReference>
<accession>A0A6I1GQ35</accession>
<evidence type="ECO:0000313" key="2">
    <source>
        <dbReference type="Proteomes" id="UP000441772"/>
    </source>
</evidence>
<comment type="caution">
    <text evidence="1">The sequence shown here is derived from an EMBL/GenBank/DDBJ whole genome shotgun (WGS) entry which is preliminary data.</text>
</comment>
<sequence>MGTVGQLFSTKRTWGRCYEYGWLGEYDGPYLKGLYEYGSLGKYDETYSKELYEYVLSRKNNGTYSGWVL</sequence>
<protein>
    <submittedName>
        <fullName evidence="1">Uncharacterized protein</fullName>
    </submittedName>
</protein>
<proteinExistence type="predicted"/>
<reference evidence="1 2" key="1">
    <citation type="submission" date="2019-09" db="EMBL/GenBank/DDBJ databases">
        <title>Characterization of the phylogenetic diversity of two novel species belonging to the genus Bifidobacterium: Bifidobacterium cebidarum sp. nov. and Bifidobacterium leontopitheci sp. nov.</title>
        <authorList>
            <person name="Lugli G.A."/>
            <person name="Duranti S."/>
            <person name="Milani C."/>
            <person name="Turroni F."/>
            <person name="Ventura M."/>
        </authorList>
    </citation>
    <scope>NUCLEOTIDE SEQUENCE [LARGE SCALE GENOMIC DNA]</scope>
    <source>
        <strain evidence="1 2">LMG 31471</strain>
    </source>
</reference>